<dbReference type="OrthoDB" id="1493733at2"/>
<keyword evidence="2" id="KW-1185">Reference proteome</keyword>
<evidence type="ECO:0000313" key="2">
    <source>
        <dbReference type="Proteomes" id="UP000248198"/>
    </source>
</evidence>
<dbReference type="Proteomes" id="UP000248198">
    <property type="component" value="Unassembled WGS sequence"/>
</dbReference>
<gene>
    <name evidence="1" type="ORF">B0O44_11284</name>
</gene>
<dbReference type="AlphaFoldDB" id="A0A318UAL2"/>
<sequence length="124" mass="14695">MQSYILRAVRPKAGDIFALFPNDEYVYLLCKSLKDLQKTVRHITPSGYRVRTSSWFSKYLKMNNYDLILSSGFFEKHEKYRIIKIAEEPVDYKSFDFTNRNQKTYTLKAFVSESAINKIKLLFN</sequence>
<protein>
    <submittedName>
        <fullName evidence="1">Uncharacterized protein</fullName>
    </submittedName>
</protein>
<comment type="caution">
    <text evidence="1">The sequence shown here is derived from an EMBL/GenBank/DDBJ whole genome shotgun (WGS) entry which is preliminary data.</text>
</comment>
<proteinExistence type="predicted"/>
<evidence type="ECO:0000313" key="1">
    <source>
        <dbReference type="EMBL" id="PYF68497.1"/>
    </source>
</evidence>
<organism evidence="1 2">
    <name type="scientific">Pedobacter nutrimenti</name>
    <dbReference type="NCBI Taxonomy" id="1241337"/>
    <lineage>
        <taxon>Bacteria</taxon>
        <taxon>Pseudomonadati</taxon>
        <taxon>Bacteroidota</taxon>
        <taxon>Sphingobacteriia</taxon>
        <taxon>Sphingobacteriales</taxon>
        <taxon>Sphingobacteriaceae</taxon>
        <taxon>Pedobacter</taxon>
    </lineage>
</organism>
<accession>A0A318UAL2</accession>
<dbReference type="RefSeq" id="WP_110834751.1">
    <property type="nucleotide sequence ID" value="NZ_QKLU01000012.1"/>
</dbReference>
<name>A0A318UAL2_9SPHI</name>
<dbReference type="EMBL" id="QKLU01000012">
    <property type="protein sequence ID" value="PYF68497.1"/>
    <property type="molecule type" value="Genomic_DNA"/>
</dbReference>
<reference evidence="1 2" key="1">
    <citation type="submission" date="2018-06" db="EMBL/GenBank/DDBJ databases">
        <title>Genomic Encyclopedia of Archaeal and Bacterial Type Strains, Phase II (KMG-II): from individual species to whole genera.</title>
        <authorList>
            <person name="Goeker M."/>
        </authorList>
    </citation>
    <scope>NUCLEOTIDE SEQUENCE [LARGE SCALE GENOMIC DNA]</scope>
    <source>
        <strain evidence="1 2">DSM 27372</strain>
    </source>
</reference>